<evidence type="ECO:0000259" key="18">
    <source>
        <dbReference type="Pfam" id="PF00870"/>
    </source>
</evidence>
<dbReference type="Ensembl" id="ENSSPUT00000020068.1">
    <property type="protein sequence ID" value="ENSSPUP00000018842.1"/>
    <property type="gene ID" value="ENSSPUG00000014533.1"/>
</dbReference>
<comment type="cofactor">
    <cofactor evidence="14 17">
        <name>Zn(2+)</name>
        <dbReference type="ChEBI" id="CHEBI:29105"/>
    </cofactor>
    <text evidence="14 17">Binds 1 zinc ion per subunit.</text>
</comment>
<keyword evidence="12 17" id="KW-0539">Nucleus</keyword>
<comment type="function">
    <text evidence="17">Multifunctional transcription factor that induces cell cycle arrest, DNA repair or apoptosis upon binding to its target DNA sequence. Acts as a tumor suppressor in many tumor types; induces growth arrest or apoptosis depending on the physiological circumstances and cell type. Negatively regulates cell division by controlling expression of a set of genes required for this process. One of the activated genes is an inhibitor of cyclin-dependent kinases. Apoptosis induction seems to be mediated either by stimulation of BAX and FAS antigen expression, or by repression of Bcl-2 expression.</text>
</comment>
<dbReference type="CDD" id="cd08367">
    <property type="entry name" value="P53"/>
    <property type="match status" value="1"/>
</dbReference>
<comment type="subcellular location">
    <subcellularLocation>
        <location evidence="17">Cytoplasm</location>
    </subcellularLocation>
    <subcellularLocation>
        <location evidence="17">Nucleus</location>
    </subcellularLocation>
</comment>
<protein>
    <recommendedName>
        <fullName evidence="2 17">Cellular tumor antigen p53</fullName>
    </recommendedName>
</protein>
<dbReference type="AlphaFoldDB" id="A0A8D0L9L5"/>
<dbReference type="InterPro" id="IPR002117">
    <property type="entry name" value="p53_tumour_suppressor"/>
</dbReference>
<keyword evidence="8 17" id="KW-0805">Transcription regulation</keyword>
<dbReference type="GO" id="GO:0000981">
    <property type="term" value="F:DNA-binding transcription factor activity, RNA polymerase II-specific"/>
    <property type="evidence" value="ECO:0007669"/>
    <property type="project" value="TreeGrafter"/>
</dbReference>
<evidence type="ECO:0000256" key="11">
    <source>
        <dbReference type="ARBA" id="ARBA00023163"/>
    </source>
</evidence>
<feature type="domain" description="p53 tetramerisation" evidence="19">
    <location>
        <begin position="244"/>
        <end position="281"/>
    </location>
</feature>
<evidence type="ECO:0000313" key="21">
    <source>
        <dbReference type="Proteomes" id="UP000694392"/>
    </source>
</evidence>
<dbReference type="GO" id="GO:0000978">
    <property type="term" value="F:RNA polymerase II cis-regulatory region sequence-specific DNA binding"/>
    <property type="evidence" value="ECO:0007669"/>
    <property type="project" value="TreeGrafter"/>
</dbReference>
<evidence type="ECO:0000256" key="12">
    <source>
        <dbReference type="ARBA" id="ARBA00023242"/>
    </source>
</evidence>
<evidence type="ECO:0000256" key="5">
    <source>
        <dbReference type="ARBA" id="ARBA00022703"/>
    </source>
</evidence>
<name>A0A8D0L9L5_SPHPU</name>
<organism evidence="20 21">
    <name type="scientific">Sphenodon punctatus</name>
    <name type="common">Tuatara</name>
    <name type="synonym">Hatteria punctata</name>
    <dbReference type="NCBI Taxonomy" id="8508"/>
    <lineage>
        <taxon>Eukaryota</taxon>
        <taxon>Metazoa</taxon>
        <taxon>Chordata</taxon>
        <taxon>Craniata</taxon>
        <taxon>Vertebrata</taxon>
        <taxon>Euteleostomi</taxon>
        <taxon>Lepidosauria</taxon>
        <taxon>Sphenodontia</taxon>
        <taxon>Sphenodontidae</taxon>
        <taxon>Sphenodon</taxon>
    </lineage>
</organism>
<reference evidence="20" key="1">
    <citation type="submission" date="2025-08" db="UniProtKB">
        <authorList>
            <consortium name="Ensembl"/>
        </authorList>
    </citation>
    <scope>IDENTIFICATION</scope>
</reference>
<dbReference type="InterPro" id="IPR012346">
    <property type="entry name" value="p53/RUNT-type_TF_DNA-bd_sf"/>
</dbReference>
<dbReference type="GO" id="GO:0046872">
    <property type="term" value="F:metal ion binding"/>
    <property type="evidence" value="ECO:0007669"/>
    <property type="project" value="UniProtKB-KW"/>
</dbReference>
<feature type="binding site" evidence="14">
    <location>
        <position position="162"/>
    </location>
    <ligand>
        <name>Zn(2+)</name>
        <dbReference type="ChEBI" id="CHEBI:29105"/>
    </ligand>
</feature>
<feature type="binding site" evidence="14">
    <location>
        <position position="98"/>
    </location>
    <ligand>
        <name>Zn(2+)</name>
        <dbReference type="ChEBI" id="CHEBI:29105"/>
    </ligand>
</feature>
<dbReference type="OMA" id="YMEDGNT"/>
<feature type="binding site" evidence="14">
    <location>
        <position position="158"/>
    </location>
    <ligand>
        <name>Zn(2+)</name>
        <dbReference type="ChEBI" id="CHEBI:29105"/>
    </ligand>
</feature>
<feature type="site" description="Interaction with DNA" evidence="15">
    <location>
        <position position="39"/>
    </location>
</feature>
<keyword evidence="13 17" id="KW-0131">Cell cycle</keyword>
<dbReference type="GO" id="GO:0006915">
    <property type="term" value="P:apoptotic process"/>
    <property type="evidence" value="ECO:0007669"/>
    <property type="project" value="UniProtKB-KW"/>
</dbReference>
<evidence type="ECO:0000256" key="6">
    <source>
        <dbReference type="ARBA" id="ARBA00022723"/>
    </source>
</evidence>
<dbReference type="GO" id="GO:0005634">
    <property type="term" value="C:nucleus"/>
    <property type="evidence" value="ECO:0007669"/>
    <property type="project" value="UniProtKB-SubCell"/>
</dbReference>
<keyword evidence="21" id="KW-1185">Reference proteome</keyword>
<keyword evidence="5 17" id="KW-0053">Apoptosis</keyword>
<evidence type="ECO:0000256" key="2">
    <source>
        <dbReference type="ARBA" id="ARBA00017135"/>
    </source>
</evidence>
<evidence type="ECO:0000256" key="15">
    <source>
        <dbReference type="PIRSR" id="PIRSR602117-2"/>
    </source>
</evidence>
<keyword evidence="6 14" id="KW-0479">Metal-binding</keyword>
<comment type="subunit">
    <text evidence="17">Binds DNA as a homotetramer.</text>
</comment>
<keyword evidence="10 17" id="KW-0010">Activator</keyword>
<evidence type="ECO:0000256" key="17">
    <source>
        <dbReference type="RuleBase" id="RU003304"/>
    </source>
</evidence>
<keyword evidence="3 17" id="KW-0963">Cytoplasm</keyword>
<dbReference type="InterPro" id="IPR036674">
    <property type="entry name" value="p53_tetramer_sf"/>
</dbReference>
<feature type="domain" description="p53 DNA-binding" evidence="18">
    <location>
        <begin position="19"/>
        <end position="208"/>
    </location>
</feature>
<evidence type="ECO:0000256" key="1">
    <source>
        <dbReference type="ARBA" id="ARBA00006167"/>
    </source>
</evidence>
<dbReference type="FunFam" id="2.60.40.720:FF:000003">
    <property type="entry name" value="Cellular tumor antigen p53"/>
    <property type="match status" value="1"/>
</dbReference>
<keyword evidence="9 17" id="KW-0238">DNA-binding</keyword>
<comment type="similarity">
    <text evidence="1 17">Belongs to the p53 family.</text>
</comment>
<dbReference type="PANTHER" id="PTHR11447">
    <property type="entry name" value="CELLULAR TUMOR ANTIGEN P53"/>
    <property type="match status" value="1"/>
</dbReference>
<evidence type="ECO:0000256" key="4">
    <source>
        <dbReference type="ARBA" id="ARBA00022553"/>
    </source>
</evidence>
<proteinExistence type="inferred from homology"/>
<keyword evidence="11 17" id="KW-0804">Transcription</keyword>
<dbReference type="GO" id="GO:0005737">
    <property type="term" value="C:cytoplasm"/>
    <property type="evidence" value="ECO:0007669"/>
    <property type="project" value="UniProtKB-SubCell"/>
</dbReference>
<evidence type="ECO:0000256" key="9">
    <source>
        <dbReference type="ARBA" id="ARBA00023125"/>
    </source>
</evidence>
<evidence type="ECO:0000256" key="16">
    <source>
        <dbReference type="PIRSR" id="PIRSR602117-3"/>
    </source>
</evidence>
<feature type="cross-link" description="Glycyl lysine isopeptide (Lys-Gly) (interchain with G-Cter in ubiquitin)" evidence="16">
    <location>
        <position position="211"/>
    </location>
</feature>
<evidence type="ECO:0000256" key="3">
    <source>
        <dbReference type="ARBA" id="ARBA00022490"/>
    </source>
</evidence>
<evidence type="ECO:0000256" key="8">
    <source>
        <dbReference type="ARBA" id="ARBA00023015"/>
    </source>
</evidence>
<reference evidence="20" key="2">
    <citation type="submission" date="2025-09" db="UniProtKB">
        <authorList>
            <consortium name="Ensembl"/>
        </authorList>
    </citation>
    <scope>IDENTIFICATION</scope>
</reference>
<evidence type="ECO:0000256" key="7">
    <source>
        <dbReference type="ARBA" id="ARBA00022833"/>
    </source>
</evidence>
<dbReference type="InterPro" id="IPR008967">
    <property type="entry name" value="p53-like_TF_DNA-bd_sf"/>
</dbReference>
<dbReference type="SUPFAM" id="SSF49417">
    <property type="entry name" value="p53-like transcription factors"/>
    <property type="match status" value="1"/>
</dbReference>
<keyword evidence="7 14" id="KW-0862">Zinc</keyword>
<dbReference type="SUPFAM" id="SSF47719">
    <property type="entry name" value="p53 tetramerization domain"/>
    <property type="match status" value="1"/>
</dbReference>
<dbReference type="Gene3D" id="2.60.40.720">
    <property type="match status" value="1"/>
</dbReference>
<evidence type="ECO:0000259" key="19">
    <source>
        <dbReference type="Pfam" id="PF07710"/>
    </source>
</evidence>
<dbReference type="Pfam" id="PF07710">
    <property type="entry name" value="P53_tetramer"/>
    <property type="match status" value="1"/>
</dbReference>
<dbReference type="Proteomes" id="UP000694392">
    <property type="component" value="Unplaced"/>
</dbReference>
<accession>A0A8D0L9L5</accession>
<evidence type="ECO:0000256" key="14">
    <source>
        <dbReference type="PIRSR" id="PIRSR602117-1"/>
    </source>
</evidence>
<dbReference type="Gene3D" id="4.10.170.10">
    <property type="entry name" value="p53-like tetramerisation domain"/>
    <property type="match status" value="1"/>
</dbReference>
<dbReference type="Pfam" id="PF00870">
    <property type="entry name" value="P53"/>
    <property type="match status" value="1"/>
</dbReference>
<evidence type="ECO:0000256" key="10">
    <source>
        <dbReference type="ARBA" id="ARBA00023159"/>
    </source>
</evidence>
<sequence length="317" mass="34674">PPPPPKAWQNTPTSTYPSTEDYAGDHGFALDFQQSGVAKSVTCTYSPDLNKLFCKLAKTCPVLIRVANQPPPGAIIRAMAVYKNLEHMAEVVKRCPHHERAPEAGKAGLAPAQHLIRVEGSKKAQYWDEHAKRHSVTVPYEAPQVGSDCTTVLYNFMCHSSCMGGMNRRPILAIITLETKQGKLLGRRCFDVRVCASPGRDRKTEEEHFQKAVAAHSLGVGGVKRPLPTAGGSEPLKKRVLKTAGAPESEVYTIQVHGRQRYLMLKQINEALEFAESEQQQRRKSKGLLKSRGGQGAVLLPVTGKKSSVCTCKLPAS</sequence>
<evidence type="ECO:0000256" key="13">
    <source>
        <dbReference type="ARBA" id="ARBA00023306"/>
    </source>
</evidence>
<dbReference type="PANTHER" id="PTHR11447:SF6">
    <property type="entry name" value="CELLULAR TUMOR ANTIGEN P53"/>
    <property type="match status" value="1"/>
</dbReference>
<dbReference type="GO" id="GO:0051262">
    <property type="term" value="P:protein tetramerization"/>
    <property type="evidence" value="ECO:0007669"/>
    <property type="project" value="InterPro"/>
</dbReference>
<dbReference type="InterPro" id="IPR011615">
    <property type="entry name" value="p53_DNA-bd"/>
</dbReference>
<feature type="binding site" evidence="14">
    <location>
        <position position="95"/>
    </location>
    <ligand>
        <name>Zn(2+)</name>
        <dbReference type="ChEBI" id="CHEBI:29105"/>
    </ligand>
</feature>
<dbReference type="PRINTS" id="PR00386">
    <property type="entry name" value="P53SUPPRESSR"/>
</dbReference>
<dbReference type="GeneTree" id="ENSGT00950000183153"/>
<keyword evidence="4" id="KW-0597">Phosphoprotein</keyword>
<evidence type="ECO:0000313" key="20">
    <source>
        <dbReference type="Ensembl" id="ENSSPUP00000018842.1"/>
    </source>
</evidence>
<dbReference type="InterPro" id="IPR010991">
    <property type="entry name" value="p53_tetrameristn"/>
</dbReference>